<evidence type="ECO:0000256" key="8">
    <source>
        <dbReference type="SAM" id="Phobius"/>
    </source>
</evidence>
<evidence type="ECO:0000256" key="4">
    <source>
        <dbReference type="ARBA" id="ARBA00022847"/>
    </source>
</evidence>
<dbReference type="InterPro" id="IPR018107">
    <property type="entry name" value="Na-dicarboxylate_symporter_CS"/>
</dbReference>
<feature type="transmembrane region" description="Helical" evidence="8">
    <location>
        <begin position="214"/>
        <end position="239"/>
    </location>
</feature>
<dbReference type="Proteomes" id="UP001597041">
    <property type="component" value="Unassembled WGS sequence"/>
</dbReference>
<dbReference type="InterPro" id="IPR036458">
    <property type="entry name" value="Na:dicarbo_symporter_sf"/>
</dbReference>
<feature type="transmembrane region" description="Helical" evidence="8">
    <location>
        <begin position="344"/>
        <end position="368"/>
    </location>
</feature>
<evidence type="ECO:0000256" key="6">
    <source>
        <dbReference type="ARBA" id="ARBA00023136"/>
    </source>
</evidence>
<dbReference type="PANTHER" id="PTHR11958">
    <property type="entry name" value="SODIUM/DICARBOXYLATE SYMPORTER-RELATED"/>
    <property type="match status" value="1"/>
</dbReference>
<keyword evidence="4" id="KW-0769">Symport</keyword>
<feature type="transmembrane region" description="Helical" evidence="8">
    <location>
        <begin position="182"/>
        <end position="202"/>
    </location>
</feature>
<dbReference type="PANTHER" id="PTHR11958:SF63">
    <property type="entry name" value="AMINO ACID TRANSPORTER"/>
    <property type="match status" value="1"/>
</dbReference>
<sequence>MNLTIKVLIALGLGAIVGITLHYLSPNLFATLDNYLFGPLGEIFLNLVQMIIIPLIFFSLVLGVSSLGDPKKLGRIGIKTVTFFLVTTIFAITVGISLASIFRPGNVDVDTSKLSFSGETTNLKSNFLDLIPSNPIQAMAEGNILQVLIFSIFIGLAVALLGKKVEGLRNLMEQGNEIVMTLVNLIMRFAPYGAFGLLASSIGQMGLDGAGAMIFYMLVVILGLLLHAIVFYGAIIYFLGRMNPIKFYKDFLPAILIGFSTVSSVAALPVSLKMTEEKMGIPKQIGSFVQTLGATINMDGTAIMQGTATLFIAQVYGSNLTFFQLTMIVIVAVLASIGTTSVPYSGLIMLTMILSQVSLPVEGIALIIGIDRLLDMMRVSVNISGDAVCALVVSESEKRRQFKKTAQEREQIKLEGVKE</sequence>
<evidence type="ECO:0000256" key="5">
    <source>
        <dbReference type="ARBA" id="ARBA00022989"/>
    </source>
</evidence>
<keyword evidence="10" id="KW-1185">Reference proteome</keyword>
<evidence type="ECO:0000256" key="2">
    <source>
        <dbReference type="ARBA" id="ARBA00022448"/>
    </source>
</evidence>
<comment type="subcellular location">
    <subcellularLocation>
        <location evidence="1">Membrane</location>
        <topology evidence="1">Multi-pass membrane protein</topology>
    </subcellularLocation>
</comment>
<keyword evidence="3 8" id="KW-0812">Transmembrane</keyword>
<dbReference type="InterPro" id="IPR050746">
    <property type="entry name" value="DAACS"/>
</dbReference>
<dbReference type="PRINTS" id="PR00173">
    <property type="entry name" value="EDTRNSPORT"/>
</dbReference>
<feature type="transmembrane region" description="Helical" evidence="8">
    <location>
        <begin position="80"/>
        <end position="102"/>
    </location>
</feature>
<dbReference type="SUPFAM" id="SSF118215">
    <property type="entry name" value="Proton glutamate symport protein"/>
    <property type="match status" value="1"/>
</dbReference>
<evidence type="ECO:0000313" key="10">
    <source>
        <dbReference type="Proteomes" id="UP001597041"/>
    </source>
</evidence>
<feature type="transmembrane region" description="Helical" evidence="8">
    <location>
        <begin position="7"/>
        <end position="24"/>
    </location>
</feature>
<keyword evidence="5 8" id="KW-1133">Transmembrane helix</keyword>
<dbReference type="PROSITE" id="PS00713">
    <property type="entry name" value="NA_DICARBOXYL_SYMP_1"/>
    <property type="match status" value="1"/>
</dbReference>
<evidence type="ECO:0000256" key="7">
    <source>
        <dbReference type="ARBA" id="ARBA00023180"/>
    </source>
</evidence>
<dbReference type="InterPro" id="IPR001991">
    <property type="entry name" value="Na-dicarboxylate_symporter"/>
</dbReference>
<dbReference type="Pfam" id="PF00375">
    <property type="entry name" value="SDF"/>
    <property type="match status" value="1"/>
</dbReference>
<feature type="transmembrane region" description="Helical" evidence="8">
    <location>
        <begin position="144"/>
        <end position="162"/>
    </location>
</feature>
<reference evidence="10" key="1">
    <citation type="journal article" date="2019" name="Int. J. Syst. Evol. Microbiol.">
        <title>The Global Catalogue of Microorganisms (GCM) 10K type strain sequencing project: providing services to taxonomists for standard genome sequencing and annotation.</title>
        <authorList>
            <consortium name="The Broad Institute Genomics Platform"/>
            <consortium name="The Broad Institute Genome Sequencing Center for Infectious Disease"/>
            <person name="Wu L."/>
            <person name="Ma J."/>
        </authorList>
    </citation>
    <scope>NUCLEOTIDE SEQUENCE [LARGE SCALE GENOMIC DNA]</scope>
    <source>
        <strain evidence="10">CCUG 56608</strain>
    </source>
</reference>
<keyword evidence="6 8" id="KW-0472">Membrane</keyword>
<accession>A0ABW3NK25</accession>
<dbReference type="RefSeq" id="WP_379594457.1">
    <property type="nucleotide sequence ID" value="NZ_JBHTKK010000040.1"/>
</dbReference>
<keyword evidence="7" id="KW-0325">Glycoprotein</keyword>
<evidence type="ECO:0000313" key="9">
    <source>
        <dbReference type="EMBL" id="MFD1068192.1"/>
    </source>
</evidence>
<organism evidence="9 10">
    <name type="scientific">Oceanobacillus locisalsi</name>
    <dbReference type="NCBI Taxonomy" id="546107"/>
    <lineage>
        <taxon>Bacteria</taxon>
        <taxon>Bacillati</taxon>
        <taxon>Bacillota</taxon>
        <taxon>Bacilli</taxon>
        <taxon>Bacillales</taxon>
        <taxon>Bacillaceae</taxon>
        <taxon>Oceanobacillus</taxon>
    </lineage>
</organism>
<gene>
    <name evidence="9" type="ORF">ACFQ19_19550</name>
</gene>
<comment type="caution">
    <text evidence="9">The sequence shown here is derived from an EMBL/GenBank/DDBJ whole genome shotgun (WGS) entry which is preliminary data.</text>
</comment>
<dbReference type="Gene3D" id="1.10.3860.10">
    <property type="entry name" value="Sodium:dicarboxylate symporter"/>
    <property type="match status" value="1"/>
</dbReference>
<evidence type="ECO:0000256" key="1">
    <source>
        <dbReference type="ARBA" id="ARBA00004141"/>
    </source>
</evidence>
<feature type="transmembrane region" description="Helical" evidence="8">
    <location>
        <begin position="320"/>
        <end position="338"/>
    </location>
</feature>
<proteinExistence type="predicted"/>
<name>A0ABW3NK25_9BACI</name>
<dbReference type="EMBL" id="JBHTKK010000040">
    <property type="protein sequence ID" value="MFD1068192.1"/>
    <property type="molecule type" value="Genomic_DNA"/>
</dbReference>
<protein>
    <submittedName>
        <fullName evidence="9">Dicarboxylate/amino acid:cation symporter</fullName>
    </submittedName>
</protein>
<keyword evidence="2" id="KW-0813">Transport</keyword>
<feature type="transmembrane region" description="Helical" evidence="8">
    <location>
        <begin position="44"/>
        <end position="68"/>
    </location>
</feature>
<evidence type="ECO:0000256" key="3">
    <source>
        <dbReference type="ARBA" id="ARBA00022692"/>
    </source>
</evidence>